<dbReference type="Pfam" id="PF00226">
    <property type="entry name" value="DnaJ"/>
    <property type="match status" value="1"/>
</dbReference>
<dbReference type="PROSITE" id="PS00636">
    <property type="entry name" value="DNAJ_1"/>
    <property type="match status" value="1"/>
</dbReference>
<feature type="compositionally biased region" description="Low complexity" evidence="2">
    <location>
        <begin position="140"/>
        <end position="150"/>
    </location>
</feature>
<keyword evidence="1" id="KW-0175">Coiled coil</keyword>
<dbReference type="InterPro" id="IPR001623">
    <property type="entry name" value="DnaJ_domain"/>
</dbReference>
<feature type="compositionally biased region" description="Basic and acidic residues" evidence="2">
    <location>
        <begin position="319"/>
        <end position="333"/>
    </location>
</feature>
<feature type="region of interest" description="Disordered" evidence="2">
    <location>
        <begin position="319"/>
        <end position="376"/>
    </location>
</feature>
<feature type="coiled-coil region" evidence="1">
    <location>
        <begin position="827"/>
        <end position="854"/>
    </location>
</feature>
<dbReference type="CDD" id="cd06257">
    <property type="entry name" value="DnaJ"/>
    <property type="match status" value="1"/>
</dbReference>
<dbReference type="OrthoDB" id="66964at2759"/>
<dbReference type="AlphaFoldDB" id="A0A200QGM0"/>
<keyword evidence="5" id="KW-1185">Reference proteome</keyword>
<dbReference type="InterPro" id="IPR056988">
    <property type="entry name" value="Zn_ribbon_pln"/>
</dbReference>
<dbReference type="SMART" id="SM00271">
    <property type="entry name" value="DnaJ"/>
    <property type="match status" value="1"/>
</dbReference>
<reference evidence="4 5" key="1">
    <citation type="journal article" date="2017" name="Mol. Plant">
        <title>The Genome of Medicinal Plant Macleaya cordata Provides New Insights into Benzylisoquinoline Alkaloids Metabolism.</title>
        <authorList>
            <person name="Liu X."/>
            <person name="Liu Y."/>
            <person name="Huang P."/>
            <person name="Ma Y."/>
            <person name="Qing Z."/>
            <person name="Tang Q."/>
            <person name="Cao H."/>
            <person name="Cheng P."/>
            <person name="Zheng Y."/>
            <person name="Yuan Z."/>
            <person name="Zhou Y."/>
            <person name="Liu J."/>
            <person name="Tang Z."/>
            <person name="Zhuo Y."/>
            <person name="Zhang Y."/>
            <person name="Yu L."/>
            <person name="Huang J."/>
            <person name="Yang P."/>
            <person name="Peng Q."/>
            <person name="Zhang J."/>
            <person name="Jiang W."/>
            <person name="Zhang Z."/>
            <person name="Lin K."/>
            <person name="Ro D.K."/>
            <person name="Chen X."/>
            <person name="Xiong X."/>
            <person name="Shang Y."/>
            <person name="Huang S."/>
            <person name="Zeng J."/>
        </authorList>
    </citation>
    <scope>NUCLEOTIDE SEQUENCE [LARGE SCALE GENOMIC DNA]</scope>
    <source>
        <strain evidence="5">cv. BLH2017</strain>
        <tissue evidence="4">Root</tissue>
    </source>
</reference>
<dbReference type="InterPro" id="IPR018253">
    <property type="entry name" value="DnaJ_domain_CS"/>
</dbReference>
<evidence type="ECO:0000313" key="4">
    <source>
        <dbReference type="EMBL" id="OVA09555.1"/>
    </source>
</evidence>
<feature type="compositionally biased region" description="Polar residues" evidence="2">
    <location>
        <begin position="156"/>
        <end position="174"/>
    </location>
</feature>
<proteinExistence type="predicted"/>
<protein>
    <submittedName>
        <fullName evidence="4">DnaJ domain</fullName>
    </submittedName>
</protein>
<gene>
    <name evidence="4" type="ORF">BVC80_9101g78</name>
</gene>
<feature type="compositionally biased region" description="Basic and acidic residues" evidence="2">
    <location>
        <begin position="444"/>
        <end position="471"/>
    </location>
</feature>
<organism evidence="4 5">
    <name type="scientific">Macleaya cordata</name>
    <name type="common">Five-seeded plume-poppy</name>
    <name type="synonym">Bocconia cordata</name>
    <dbReference type="NCBI Taxonomy" id="56857"/>
    <lineage>
        <taxon>Eukaryota</taxon>
        <taxon>Viridiplantae</taxon>
        <taxon>Streptophyta</taxon>
        <taxon>Embryophyta</taxon>
        <taxon>Tracheophyta</taxon>
        <taxon>Spermatophyta</taxon>
        <taxon>Magnoliopsida</taxon>
        <taxon>Ranunculales</taxon>
        <taxon>Papaveraceae</taxon>
        <taxon>Papaveroideae</taxon>
        <taxon>Macleaya</taxon>
    </lineage>
</organism>
<feature type="domain" description="J" evidence="3">
    <location>
        <begin position="66"/>
        <end position="130"/>
    </location>
</feature>
<evidence type="ECO:0000313" key="5">
    <source>
        <dbReference type="Proteomes" id="UP000195402"/>
    </source>
</evidence>
<feature type="compositionally biased region" description="Low complexity" evidence="2">
    <location>
        <begin position="236"/>
        <end position="247"/>
    </location>
</feature>
<feature type="compositionally biased region" description="Polar residues" evidence="2">
    <location>
        <begin position="1008"/>
        <end position="1018"/>
    </location>
</feature>
<feature type="region of interest" description="Disordered" evidence="2">
    <location>
        <begin position="437"/>
        <end position="471"/>
    </location>
</feature>
<feature type="region of interest" description="Disordered" evidence="2">
    <location>
        <begin position="133"/>
        <end position="186"/>
    </location>
</feature>
<dbReference type="InterPro" id="IPR024593">
    <property type="entry name" value="DUF3444"/>
</dbReference>
<accession>A0A200QGM0</accession>
<dbReference type="FunCoup" id="A0A200QGM0">
    <property type="interactions" value="457"/>
</dbReference>
<dbReference type="Pfam" id="PF11926">
    <property type="entry name" value="DUF3444"/>
    <property type="match status" value="1"/>
</dbReference>
<dbReference type="PROSITE" id="PS50076">
    <property type="entry name" value="DNAJ_2"/>
    <property type="match status" value="1"/>
</dbReference>
<evidence type="ECO:0000259" key="3">
    <source>
        <dbReference type="PROSITE" id="PS50076"/>
    </source>
</evidence>
<dbReference type="PANTHER" id="PTHR44137:SF32">
    <property type="entry name" value="DNAJ HEAT SHOCK AMINO-TERMINAL DOMAIN PROTEIN"/>
    <property type="match status" value="1"/>
</dbReference>
<dbReference type="PANTHER" id="PTHR44137">
    <property type="entry name" value="BNAC03G44070D PROTEIN"/>
    <property type="match status" value="1"/>
</dbReference>
<dbReference type="STRING" id="56857.A0A200QGM0"/>
<sequence>MECNRDEATRAKEIAERKFTTRDVASAKKFAVKAQNLYPGLEGIQQMLATLDVHLSAENKIGGEADWYGVLGVNPTADDETVKKQYRKLALMLHPDKNKSVGADGAFKLISEAWSLLSDKTKRTAYDQRRFLKTSQQKVPSASGGSSAPPCGNGFHNFTNTTSKMKAQKTSSKVGTAPAAAPAPAPVRHSKANTFWTVCHRCKMQYEYLRVYLNHNLLCPNCHEPFFAVETPAPQSNGSNSSAPWSSKQRQNSNHNSANKNAGATCRNTSAASNMGSAGNQSNFQWSPFSRTAGVGGATASAAAASVVQQAYEKVKREREEAQAAARRQEALRRKNHVSKRTSGFTHDPKGERLAKKRRSGDEIGGNAPKQMASGNGGTGMANASGFMQSGFEKDKANYFSVNNKPNGTRELSQLELRNMLAEKAKREIRKKLDEWKSAAASKATEKEKGKSEVTEQEKDKKTAAVKGDTSDENKGIEFMDVKKGFHDKASLNTYGVVSDTEARDSMSITVPDPDFHDFDRDRSERSFGDNQVWAAYDDDDGMPRYYAMIHNVMSLNPFKMRISWLNSKTNTELGPLNWIGSGFSKTCGDFRVGKYEINSSLNSFSHKVRWTKGTRGAVRIFPRKGDVWAVYRNWSPDWNELTPDEVIHKYDMVEVLEDYNEDHGVSVTPLVKVAGFKTVFHRHLDPREVRRIPREEMFRFSHQVPSYLLTGSEAQSAPKGCRELDPAATPVELLQVITEAKEEDVVEIAEEEIIVGAKEEKNIAQHKEIGVVEVAEEEMIAEAKEKKTIAEAKEKDVVVIAEEEIIGEAKEEKVIAEPKEEDIVEIAEEEIIVEAKEEKIAAERKEEDILEIADDEMIVETKGEQVIAEPNKEDVLETADEEMIVEAKEEQVVAEPNKEDVLEIADEEMIVEAEEEQVVAVPNKDVLEIAGEEMIVEAKEEQIIAEPNKEDVVEIADEEIIVEAKEEKIVKNDEKQKVKEAGEEIVENALKQVTTGSNEEEMVQDSVEPNAQRISNH</sequence>
<dbReference type="PRINTS" id="PR00625">
    <property type="entry name" value="JDOMAIN"/>
</dbReference>
<name>A0A200QGM0_MACCD</name>
<dbReference type="Proteomes" id="UP000195402">
    <property type="component" value="Unassembled WGS sequence"/>
</dbReference>
<feature type="region of interest" description="Disordered" evidence="2">
    <location>
        <begin position="233"/>
        <end position="279"/>
    </location>
</feature>
<evidence type="ECO:0000256" key="1">
    <source>
        <dbReference type="SAM" id="Coils"/>
    </source>
</evidence>
<dbReference type="Gene3D" id="1.10.287.110">
    <property type="entry name" value="DnaJ domain"/>
    <property type="match status" value="1"/>
</dbReference>
<dbReference type="InterPro" id="IPR036869">
    <property type="entry name" value="J_dom_sf"/>
</dbReference>
<dbReference type="EMBL" id="MVGT01002051">
    <property type="protein sequence ID" value="OVA09555.1"/>
    <property type="molecule type" value="Genomic_DNA"/>
</dbReference>
<evidence type="ECO:0000256" key="2">
    <source>
        <dbReference type="SAM" id="MobiDB-lite"/>
    </source>
</evidence>
<dbReference type="SUPFAM" id="SSF46565">
    <property type="entry name" value="Chaperone J-domain"/>
    <property type="match status" value="1"/>
</dbReference>
<dbReference type="Pfam" id="PF23551">
    <property type="entry name" value="Zn_ribbon_20"/>
    <property type="match status" value="1"/>
</dbReference>
<feature type="compositionally biased region" description="Polar residues" evidence="2">
    <location>
        <begin position="248"/>
        <end position="279"/>
    </location>
</feature>
<dbReference type="OMA" id="PPTFWTS"/>
<comment type="caution">
    <text evidence="4">The sequence shown here is derived from an EMBL/GenBank/DDBJ whole genome shotgun (WGS) entry which is preliminary data.</text>
</comment>
<dbReference type="InParanoid" id="A0A200QGM0"/>
<feature type="region of interest" description="Disordered" evidence="2">
    <location>
        <begin position="992"/>
        <end position="1018"/>
    </location>
</feature>